<gene>
    <name evidence="1" type="ORF">CRG98_049702</name>
</gene>
<dbReference type="STRING" id="22663.A0A2I0H445"/>
<keyword evidence="2" id="KW-1185">Reference proteome</keyword>
<protein>
    <submittedName>
        <fullName evidence="1">Uncharacterized protein</fullName>
    </submittedName>
</protein>
<dbReference type="Proteomes" id="UP000233551">
    <property type="component" value="Unassembled WGS sequence"/>
</dbReference>
<evidence type="ECO:0000313" key="2">
    <source>
        <dbReference type="Proteomes" id="UP000233551"/>
    </source>
</evidence>
<dbReference type="EMBL" id="PGOL01042106">
    <property type="protein sequence ID" value="PKH98649.1"/>
    <property type="molecule type" value="Genomic_DNA"/>
</dbReference>
<accession>A0A2I0H445</accession>
<dbReference type="AlphaFoldDB" id="A0A2I0H445"/>
<proteinExistence type="predicted"/>
<feature type="non-terminal residue" evidence="1">
    <location>
        <position position="103"/>
    </location>
</feature>
<reference evidence="1 2" key="1">
    <citation type="submission" date="2017-11" db="EMBL/GenBank/DDBJ databases">
        <title>De-novo sequencing of pomegranate (Punica granatum L.) genome.</title>
        <authorList>
            <person name="Akparov Z."/>
            <person name="Amiraslanov A."/>
            <person name="Hajiyeva S."/>
            <person name="Abbasov M."/>
            <person name="Kaur K."/>
            <person name="Hamwieh A."/>
            <person name="Solovyev V."/>
            <person name="Salamov A."/>
            <person name="Braich B."/>
            <person name="Kosarev P."/>
            <person name="Mahmoud A."/>
            <person name="Hajiyev E."/>
            <person name="Babayeva S."/>
            <person name="Izzatullayeva V."/>
            <person name="Mammadov A."/>
            <person name="Mammadov A."/>
            <person name="Sharifova S."/>
            <person name="Ojaghi J."/>
            <person name="Eynullazada K."/>
            <person name="Bayramov B."/>
            <person name="Abdulazimova A."/>
            <person name="Shahmuradov I."/>
        </authorList>
    </citation>
    <scope>NUCLEOTIDE SEQUENCE [LARGE SCALE GENOMIC DNA]</scope>
    <source>
        <strain evidence="2">cv. AG2017</strain>
        <tissue evidence="1">Leaf</tissue>
    </source>
</reference>
<feature type="non-terminal residue" evidence="1">
    <location>
        <position position="1"/>
    </location>
</feature>
<comment type="caution">
    <text evidence="1">The sequence shown here is derived from an EMBL/GenBank/DDBJ whole genome shotgun (WGS) entry which is preliminary data.</text>
</comment>
<sequence length="103" mass="11794">RGLTRLESLNIEECGLEWIVAKGEEAIRRFVFLEATFLKLWRLPKLEGFYPRVHTSEWPMLKQMVVHGCNKVEVFASGCGCLHQTSAEGREFAVKPPLFSVDK</sequence>
<organism evidence="1 2">
    <name type="scientific">Punica granatum</name>
    <name type="common">Pomegranate</name>
    <dbReference type="NCBI Taxonomy" id="22663"/>
    <lineage>
        <taxon>Eukaryota</taxon>
        <taxon>Viridiplantae</taxon>
        <taxon>Streptophyta</taxon>
        <taxon>Embryophyta</taxon>
        <taxon>Tracheophyta</taxon>
        <taxon>Spermatophyta</taxon>
        <taxon>Magnoliopsida</taxon>
        <taxon>eudicotyledons</taxon>
        <taxon>Gunneridae</taxon>
        <taxon>Pentapetalae</taxon>
        <taxon>rosids</taxon>
        <taxon>malvids</taxon>
        <taxon>Myrtales</taxon>
        <taxon>Lythraceae</taxon>
        <taxon>Punica</taxon>
    </lineage>
</organism>
<evidence type="ECO:0000313" key="1">
    <source>
        <dbReference type="EMBL" id="PKH98649.1"/>
    </source>
</evidence>
<name>A0A2I0H445_PUNGR</name>